<evidence type="ECO:0000313" key="2">
    <source>
        <dbReference type="EMBL" id="KAF2141510.1"/>
    </source>
</evidence>
<accession>A0A6A6BBL6</accession>
<sequence>MEGPRNGSADAWPGEQRHASCAAHLPRGARCCRTMVWPRLGNGNLDHSFFVFFFFFSVGQSFPGRDGGVRGARGARRRRPILARHVQALSVEPVSRERAVPDYRDSRTQWAGRLLLPLAPMQPASLAGHSGRETTPAARREEARALTLLNCTLRHPARPALVSCLAVCHLSAAVCQPAALRQRHQHGHQQQQRQQSAPSCHLSGRRATTHTYYNRCLNIIWRCAAPSDQPASPAAARATRQPLRSVEPIRCANIGRR</sequence>
<proteinExistence type="predicted"/>
<dbReference type="EMBL" id="ML995487">
    <property type="protein sequence ID" value="KAF2141510.1"/>
    <property type="molecule type" value="Genomic_DNA"/>
</dbReference>
<protein>
    <submittedName>
        <fullName evidence="2">Uncharacterized protein</fullName>
    </submittedName>
</protein>
<dbReference type="AlphaFoldDB" id="A0A6A6BBL6"/>
<dbReference type="GeneID" id="54304129"/>
<dbReference type="Proteomes" id="UP000799438">
    <property type="component" value="Unassembled WGS sequence"/>
</dbReference>
<keyword evidence="3" id="KW-1185">Reference proteome</keyword>
<evidence type="ECO:0000313" key="3">
    <source>
        <dbReference type="Proteomes" id="UP000799438"/>
    </source>
</evidence>
<gene>
    <name evidence="2" type="ORF">K452DRAFT_40363</name>
</gene>
<evidence type="ECO:0000256" key="1">
    <source>
        <dbReference type="SAM" id="MobiDB-lite"/>
    </source>
</evidence>
<reference evidence="2" key="1">
    <citation type="journal article" date="2020" name="Stud. Mycol.">
        <title>101 Dothideomycetes genomes: a test case for predicting lifestyles and emergence of pathogens.</title>
        <authorList>
            <person name="Haridas S."/>
            <person name="Albert R."/>
            <person name="Binder M."/>
            <person name="Bloem J."/>
            <person name="Labutti K."/>
            <person name="Salamov A."/>
            <person name="Andreopoulos B."/>
            <person name="Baker S."/>
            <person name="Barry K."/>
            <person name="Bills G."/>
            <person name="Bluhm B."/>
            <person name="Cannon C."/>
            <person name="Castanera R."/>
            <person name="Culley D."/>
            <person name="Daum C."/>
            <person name="Ezra D."/>
            <person name="Gonzalez J."/>
            <person name="Henrissat B."/>
            <person name="Kuo A."/>
            <person name="Liang C."/>
            <person name="Lipzen A."/>
            <person name="Lutzoni F."/>
            <person name="Magnuson J."/>
            <person name="Mondo S."/>
            <person name="Nolan M."/>
            <person name="Ohm R."/>
            <person name="Pangilinan J."/>
            <person name="Park H.-J."/>
            <person name="Ramirez L."/>
            <person name="Alfaro M."/>
            <person name="Sun H."/>
            <person name="Tritt A."/>
            <person name="Yoshinaga Y."/>
            <person name="Zwiers L.-H."/>
            <person name="Turgeon B."/>
            <person name="Goodwin S."/>
            <person name="Spatafora J."/>
            <person name="Crous P."/>
            <person name="Grigoriev I."/>
        </authorList>
    </citation>
    <scope>NUCLEOTIDE SEQUENCE</scope>
    <source>
        <strain evidence="2">CBS 121167</strain>
    </source>
</reference>
<feature type="region of interest" description="Disordered" evidence="1">
    <location>
        <begin position="185"/>
        <end position="204"/>
    </location>
</feature>
<dbReference type="RefSeq" id="XP_033397223.1">
    <property type="nucleotide sequence ID" value="XM_033546623.1"/>
</dbReference>
<organism evidence="2 3">
    <name type="scientific">Aplosporella prunicola CBS 121167</name>
    <dbReference type="NCBI Taxonomy" id="1176127"/>
    <lineage>
        <taxon>Eukaryota</taxon>
        <taxon>Fungi</taxon>
        <taxon>Dikarya</taxon>
        <taxon>Ascomycota</taxon>
        <taxon>Pezizomycotina</taxon>
        <taxon>Dothideomycetes</taxon>
        <taxon>Dothideomycetes incertae sedis</taxon>
        <taxon>Botryosphaeriales</taxon>
        <taxon>Aplosporellaceae</taxon>
        <taxon>Aplosporella</taxon>
    </lineage>
</organism>
<name>A0A6A6BBL6_9PEZI</name>